<name>A0A023G5R9_AMBTT</name>
<feature type="signal peptide" evidence="2">
    <location>
        <begin position="1"/>
        <end position="23"/>
    </location>
</feature>
<feature type="region of interest" description="Disordered" evidence="1">
    <location>
        <begin position="25"/>
        <end position="46"/>
    </location>
</feature>
<feature type="chain" id="PRO_5001516539" evidence="2">
    <location>
        <begin position="24"/>
        <end position="249"/>
    </location>
</feature>
<dbReference type="AlphaFoldDB" id="A0A023G5R9"/>
<dbReference type="InterPro" id="IPR012674">
    <property type="entry name" value="Calycin"/>
</dbReference>
<feature type="region of interest" description="Disordered" evidence="1">
    <location>
        <begin position="132"/>
        <end position="165"/>
    </location>
</feature>
<organism evidence="3">
    <name type="scientific">Amblyomma triste</name>
    <name type="common">Neotropical tick</name>
    <dbReference type="NCBI Taxonomy" id="251400"/>
    <lineage>
        <taxon>Eukaryota</taxon>
        <taxon>Metazoa</taxon>
        <taxon>Ecdysozoa</taxon>
        <taxon>Arthropoda</taxon>
        <taxon>Chelicerata</taxon>
        <taxon>Arachnida</taxon>
        <taxon>Acari</taxon>
        <taxon>Parasitiformes</taxon>
        <taxon>Ixodida</taxon>
        <taxon>Ixodoidea</taxon>
        <taxon>Ixodidae</taxon>
        <taxon>Amblyomminae</taxon>
        <taxon>Amblyomma</taxon>
    </lineage>
</organism>
<reference evidence="3" key="1">
    <citation type="submission" date="2014-03" db="EMBL/GenBank/DDBJ databases">
        <title>The sialotranscriptome of Amblyomma triste, Amblyomma parvum and Amblyomma cajennense ticks, uncovered by 454-based RNA-seq.</title>
        <authorList>
            <person name="Garcia G.R."/>
            <person name="Gardinassi L.G."/>
            <person name="Ribeiro J.M."/>
            <person name="Anatriello E."/>
            <person name="Ferreira B.R."/>
            <person name="Moreira H.N."/>
            <person name="Mafra C."/>
            <person name="Olegario M.M."/>
            <person name="Szabo P.J."/>
            <person name="Miranda-Santos I.K."/>
            <person name="Maruyama S.R."/>
        </authorList>
    </citation>
    <scope>NUCLEOTIDE SEQUENCE</scope>
    <source>
        <strain evidence="3">Mato Grasso do Sul</strain>
        <tissue evidence="3">Salivary glands</tissue>
    </source>
</reference>
<keyword evidence="2" id="KW-0732">Signal</keyword>
<sequence length="249" mass="27757">MLAADFFILSLAIFPMECTVVVGTENSHTENEGGLENDTASSDEESSEKLYLDGMVEIYRKVVSVLEDRSKLNVLISATGHGNGNEQSSILCLKSLFVLRVAESWVVRTFGSLIPLWDIFVNPAKQQDFPTVEIVPTTSRTRATDKSGEEPSEEQDGADPQRDSSETLRAVFAKRNCFILRKTQMAQDVPPNMCMAWIKGGARKKRRDQCLTKLQEICSVSFDLSLRGVGNCRGIFRTPRTRTSQDKIP</sequence>
<protein>
    <submittedName>
        <fullName evidence="3">Putative secreted protein</fullName>
    </submittedName>
</protein>
<proteinExistence type="evidence at transcript level"/>
<dbReference type="Gene3D" id="2.40.128.20">
    <property type="match status" value="1"/>
</dbReference>
<evidence type="ECO:0000256" key="2">
    <source>
        <dbReference type="SAM" id="SignalP"/>
    </source>
</evidence>
<dbReference type="EMBL" id="GBBM01007173">
    <property type="protein sequence ID" value="JAC28245.1"/>
    <property type="molecule type" value="mRNA"/>
</dbReference>
<accession>A0A023G5R9</accession>
<evidence type="ECO:0000313" key="3">
    <source>
        <dbReference type="EMBL" id="JAC28245.1"/>
    </source>
</evidence>
<evidence type="ECO:0000256" key="1">
    <source>
        <dbReference type="SAM" id="MobiDB-lite"/>
    </source>
</evidence>